<evidence type="ECO:0000313" key="4">
    <source>
        <dbReference type="Proteomes" id="UP001157947"/>
    </source>
</evidence>
<dbReference type="SUPFAM" id="SSF117916">
    <property type="entry name" value="Fe-S cluster assembly (FSCA) domain-like"/>
    <property type="match status" value="1"/>
</dbReference>
<dbReference type="GO" id="GO:0005506">
    <property type="term" value="F:iron ion binding"/>
    <property type="evidence" value="ECO:0007669"/>
    <property type="project" value="InterPro"/>
</dbReference>
<dbReference type="EMBL" id="FXTX01000012">
    <property type="protein sequence ID" value="SMP14091.1"/>
    <property type="molecule type" value="Genomic_DNA"/>
</dbReference>
<accession>A0AA45WMG7</accession>
<dbReference type="PANTHER" id="PTHR11178:SF25">
    <property type="entry name" value="NIFU-LIKE PROTEIN 3, CHLOROPLASTIC"/>
    <property type="match status" value="1"/>
</dbReference>
<evidence type="ECO:0000256" key="1">
    <source>
        <dbReference type="ARBA" id="ARBA00006420"/>
    </source>
</evidence>
<gene>
    <name evidence="3" type="ORF">SAMN06264868_11211</name>
</gene>
<protein>
    <submittedName>
        <fullName evidence="3">Fe-S cluster biogenesis protein NfuA, 4Fe-4S-binding domain</fullName>
    </submittedName>
</protein>
<name>A0AA45WMG7_9AQUI</name>
<dbReference type="InterPro" id="IPR034904">
    <property type="entry name" value="FSCA_dom_sf"/>
</dbReference>
<dbReference type="RefSeq" id="WP_265134608.1">
    <property type="nucleotide sequence ID" value="NZ_FXTX01000012.1"/>
</dbReference>
<dbReference type="Pfam" id="PF01106">
    <property type="entry name" value="NifU"/>
    <property type="match status" value="1"/>
</dbReference>
<keyword evidence="4" id="KW-1185">Reference proteome</keyword>
<reference evidence="3" key="1">
    <citation type="submission" date="2017-05" db="EMBL/GenBank/DDBJ databases">
        <authorList>
            <person name="Varghese N."/>
            <person name="Submissions S."/>
        </authorList>
    </citation>
    <scope>NUCLEOTIDE SEQUENCE</scope>
    <source>
        <strain evidence="3">DSM 18763</strain>
    </source>
</reference>
<feature type="domain" description="NIF system FeS cluster assembly NifU C-terminal" evidence="2">
    <location>
        <begin position="9"/>
        <end position="74"/>
    </location>
</feature>
<dbReference type="InterPro" id="IPR001075">
    <property type="entry name" value="NIF_FeS_clus_asmbl_NifU_C"/>
</dbReference>
<proteinExistence type="inferred from homology"/>
<dbReference type="PANTHER" id="PTHR11178">
    <property type="entry name" value="IRON-SULFUR CLUSTER SCAFFOLD PROTEIN NFU-RELATED"/>
    <property type="match status" value="1"/>
</dbReference>
<dbReference type="GO" id="GO:0016226">
    <property type="term" value="P:iron-sulfur cluster assembly"/>
    <property type="evidence" value="ECO:0007669"/>
    <property type="project" value="InterPro"/>
</dbReference>
<dbReference type="Gene3D" id="3.30.300.130">
    <property type="entry name" value="Fe-S cluster assembly (FSCA)"/>
    <property type="match status" value="1"/>
</dbReference>
<sequence length="83" mass="9318">MVKTKELEVEEVLEKIRPALAQDAGNIGLVKIEDSDVYLKLFGTCSSCPVADITMKDMIVYTIKESLPWVKSVIIGQEKYIIE</sequence>
<dbReference type="AlphaFoldDB" id="A0AA45WMG7"/>
<comment type="similarity">
    <text evidence="1">Belongs to the NifU family.</text>
</comment>
<evidence type="ECO:0000313" key="3">
    <source>
        <dbReference type="EMBL" id="SMP14091.1"/>
    </source>
</evidence>
<organism evidence="3 4">
    <name type="scientific">Venenivibrio stagnispumantis</name>
    <dbReference type="NCBI Taxonomy" id="407998"/>
    <lineage>
        <taxon>Bacteria</taxon>
        <taxon>Pseudomonadati</taxon>
        <taxon>Aquificota</taxon>
        <taxon>Aquificia</taxon>
        <taxon>Aquificales</taxon>
        <taxon>Hydrogenothermaceae</taxon>
        <taxon>Venenivibrio</taxon>
    </lineage>
</organism>
<comment type="caution">
    <text evidence="3">The sequence shown here is derived from an EMBL/GenBank/DDBJ whole genome shotgun (WGS) entry which is preliminary data.</text>
</comment>
<evidence type="ECO:0000259" key="2">
    <source>
        <dbReference type="Pfam" id="PF01106"/>
    </source>
</evidence>
<dbReference type="GO" id="GO:0051536">
    <property type="term" value="F:iron-sulfur cluster binding"/>
    <property type="evidence" value="ECO:0007669"/>
    <property type="project" value="InterPro"/>
</dbReference>
<dbReference type="Proteomes" id="UP001157947">
    <property type="component" value="Unassembled WGS sequence"/>
</dbReference>